<dbReference type="Pfam" id="PF09327">
    <property type="entry name" value="Phage_Tail_Tip"/>
    <property type="match status" value="1"/>
</dbReference>
<dbReference type="Proteomes" id="UP000241592">
    <property type="component" value="Segment"/>
</dbReference>
<protein>
    <submittedName>
        <fullName evidence="5">Putative tail protein</fullName>
    </submittedName>
</protein>
<evidence type="ECO:0000313" key="5">
    <source>
        <dbReference type="EMBL" id="ATW57963.1"/>
    </source>
</evidence>
<dbReference type="EMBL" id="MG018927">
    <property type="protein sequence ID" value="ATW57963.1"/>
    <property type="molecule type" value="Genomic_DNA"/>
</dbReference>
<feature type="domain" description="Tip attachment protein J" evidence="3">
    <location>
        <begin position="489"/>
        <end position="642"/>
    </location>
</feature>
<dbReference type="Pfam" id="PF13550">
    <property type="entry name" value="Phage-tail_3"/>
    <property type="match status" value="1"/>
</dbReference>
<keyword evidence="1" id="KW-0472">Membrane</keyword>
<dbReference type="NCBIfam" id="NF040662">
    <property type="entry name" value="attach_TipJ_rel"/>
    <property type="match status" value="1"/>
</dbReference>
<keyword evidence="1" id="KW-0812">Transmembrane</keyword>
<feature type="domain" description="Tip attachment protein J HDII-ins2" evidence="4">
    <location>
        <begin position="272"/>
        <end position="388"/>
    </location>
</feature>
<feature type="transmembrane region" description="Helical" evidence="1">
    <location>
        <begin position="122"/>
        <end position="147"/>
    </location>
</feature>
<dbReference type="Pfam" id="PF24801">
    <property type="entry name" value="FNIII-A_GpJ"/>
    <property type="match status" value="1"/>
</dbReference>
<proteinExistence type="predicted"/>
<dbReference type="InterPro" id="IPR015406">
    <property type="entry name" value="GpJ_CSF"/>
</dbReference>
<feature type="domain" description="Tip attachment protein J central straight fiber" evidence="2">
    <location>
        <begin position="1216"/>
        <end position="1310"/>
    </location>
</feature>
<evidence type="ECO:0000259" key="2">
    <source>
        <dbReference type="Pfam" id="PF09327"/>
    </source>
</evidence>
<dbReference type="PANTHER" id="PTHR36251">
    <property type="entry name" value="FELS-1 PROPHAGE HOST SPECIFICITY PROTEIN-RELATED"/>
    <property type="match status" value="1"/>
</dbReference>
<evidence type="ECO:0000259" key="3">
    <source>
        <dbReference type="Pfam" id="PF13550"/>
    </source>
</evidence>
<reference evidence="5 6" key="1">
    <citation type="submission" date="2017-09" db="EMBL/GenBank/DDBJ databases">
        <authorList>
            <person name="Ehlers B."/>
            <person name="Leendertz F.H."/>
        </authorList>
    </citation>
    <scope>NUCLEOTIDE SEQUENCE [LARGE SCALE GENOMIC DNA]</scope>
</reference>
<keyword evidence="1" id="KW-1133">Transmembrane helix</keyword>
<keyword evidence="6" id="KW-1185">Reference proteome</keyword>
<evidence type="ECO:0000313" key="6">
    <source>
        <dbReference type="Proteomes" id="UP000241592"/>
    </source>
</evidence>
<dbReference type="InterPro" id="IPR055385">
    <property type="entry name" value="GpJ_HDII-ins2"/>
</dbReference>
<evidence type="ECO:0000259" key="4">
    <source>
        <dbReference type="Pfam" id="PF24801"/>
    </source>
</evidence>
<sequence length="1310" mass="142184">MNTSVKTKEQVLFVYVKNPLQPAESRVCVSNDHEKNRSLADYLGAIEGRWAVSVSGKLIEQEDWEQTYLQANDCVVVAPLIEGGGGGGGKTVLRLVAIIALTVVSAGAGAAFGAAAGGALGVSAAAGTALVSAGVMMAGTMAINALLPPATPKAPASGSDYDSSPTYGIDGPKNMSSRGIPVPVVYGESWFAGNFLQSYVDNVGDDQYLNLLINLGEGPVEGITEIMINNQPMNNFSNVETWFRNGTEHQTMIPYFGDIIVPVNRNLDLQPGVYSLHTVADAVDRLRVDIVMPGGVNRADDEDGLVPFTALFTLELREVGGAWGPFVEGASTGQVAIGGKQMSALRRSYYSRTLDRSKRYEVRAIHNQSTDDTNVSNRVSLTDVNYITFDDLTYKHTALFGMRIKLSDQLSGIPSVQYRLKGRKVPVYSPLTGAYDETFTSNPAWIALDVLMHKRYGGGISASRIKMEYFRQWATFCDQNNLKFNGAIDQRTNLWDALAPICKVGRAQIIRAGTRFQVSMVRKQKPVQMFSMGNIKKGSLSIDWLAMDERANECHVSYYDKNDGGKQKTVIVPNMAARERGEEAKPTELTLYGVDNVEQATREGTLAMNMQQLLKTISFEAPISAIACTLGDVVAIQHDVPDWGQGGLTDAGSTKNVLVVDKPVTQDLGGTYVVRVRHDKVLQGTWEVDELIGNIVVPTGPFNIQMFERYRRLFVPGTGQDFQIQEPIIDQYGRHGLRLNSTAGLKKGDTIQLFDTDVLETRFVGAVSPDGLRITPTQAFSAIPGRETPWAFGLNGTEVMMMTIMDISGKDDLWKTIGGIEYSDAAYDDTVVDYPPDPTNTNPVMPNITFNGFKERRYLVGAAYTSDVEMTWSCTDIAYAYAEVHINIDGEGWKFMDANATFYQLTAINSGSIQLKLVPVTIEGFKPNFNAVPVHTYTVEGGVPRNPDPPLNFRVGTVTNDIIELLWGDLNAWSAAQNVYAYEIWHAEGQGAVLESAQLIAVTKNDHYPHVGLLKNSWHTYWIRTINVTAKNAKSAFIPAAGLSVQCKDNDPYGLIDLTDLAPSLRESINAPKVLEDLSQIIANAATKLEETDDAQKQEVFNRKQAVGEVAASVNEQVAAIADETEAMAARITQMEATTTPGTQAKIDELAQVVANGDSTLAQRISLMQVKFADDLSAAIAQEQTVRADAISALASQVTTLTSTVGENTASLQETMEVVDGISAQYTLRVDINGIVSGFGIATGEGGVSEFAIMASRFKIYGPGPGDTVVKTAVFNVDAETGVAYLRNAVVGNLQSDNYISGVSGWCLKK</sequence>
<dbReference type="InterPro" id="IPR053171">
    <property type="entry name" value="Viral_Tip_Attach_Protein"/>
</dbReference>
<name>A0A2H4P6Z2_9CAUD</name>
<evidence type="ECO:0000256" key="1">
    <source>
        <dbReference type="SAM" id="Phobius"/>
    </source>
</evidence>
<feature type="transmembrane region" description="Helical" evidence="1">
    <location>
        <begin position="95"/>
        <end position="116"/>
    </location>
</feature>
<dbReference type="PANTHER" id="PTHR36251:SF2">
    <property type="entry name" value="GIFSY-2 PROPHAGE HOST SPECIFICITY PROTEIN J, PHAGE LAMBDA"/>
    <property type="match status" value="1"/>
</dbReference>
<accession>A0A2H4P6Z2</accession>
<organism evidence="5 6">
    <name type="scientific">Pseudomonas phage nickie</name>
    <dbReference type="NCBI Taxonomy" id="2048977"/>
    <lineage>
        <taxon>Viruses</taxon>
        <taxon>Duplodnaviria</taxon>
        <taxon>Heunggongvirae</taxon>
        <taxon>Uroviricota</taxon>
        <taxon>Caudoviricetes</taxon>
        <taxon>Nickievirus</taxon>
        <taxon>Nickievirus nickie</taxon>
    </lineage>
</organism>
<gene>
    <name evidence="5" type="ORF">CNR34_00030</name>
</gene>
<dbReference type="InterPro" id="IPR032876">
    <property type="entry name" value="J_dom"/>
</dbReference>